<keyword evidence="13" id="KW-1185">Reference proteome</keyword>
<dbReference type="RefSeq" id="XP_001552498.1">
    <property type="nucleotide sequence ID" value="XM_001552448.2"/>
</dbReference>
<dbReference type="KEGG" id="bfu:BCIN_08g00940"/>
<dbReference type="InterPro" id="IPR008427">
    <property type="entry name" value="Extracellular_membr_CFEM_dom"/>
</dbReference>
<feature type="domain" description="CFEM" evidence="11">
    <location>
        <begin position="1"/>
        <end position="96"/>
    </location>
</feature>
<gene>
    <name evidence="12" type="ORF">BCIN_08g00940</name>
</gene>
<dbReference type="Proteomes" id="UP000001798">
    <property type="component" value="Chromosome 8"/>
</dbReference>
<evidence type="ECO:0000256" key="9">
    <source>
        <dbReference type="PROSITE-ProRule" id="PRU01356"/>
    </source>
</evidence>
<evidence type="ECO:0000256" key="3">
    <source>
        <dbReference type="ARBA" id="ARBA00010031"/>
    </source>
</evidence>
<reference evidence="12 13" key="1">
    <citation type="journal article" date="2011" name="PLoS Genet.">
        <title>Genomic analysis of the necrotrophic fungal pathogens Sclerotinia sclerotiorum and Botrytis cinerea.</title>
        <authorList>
            <person name="Amselem J."/>
            <person name="Cuomo C.A."/>
            <person name="van Kan J.A."/>
            <person name="Viaud M."/>
            <person name="Benito E.P."/>
            <person name="Couloux A."/>
            <person name="Coutinho P.M."/>
            <person name="de Vries R.P."/>
            <person name="Dyer P.S."/>
            <person name="Fillinger S."/>
            <person name="Fournier E."/>
            <person name="Gout L."/>
            <person name="Hahn M."/>
            <person name="Kohn L."/>
            <person name="Lapalu N."/>
            <person name="Plummer K.M."/>
            <person name="Pradier J.M."/>
            <person name="Quevillon E."/>
            <person name="Sharon A."/>
            <person name="Simon A."/>
            <person name="ten Have A."/>
            <person name="Tudzynski B."/>
            <person name="Tudzynski P."/>
            <person name="Wincker P."/>
            <person name="Andrew M."/>
            <person name="Anthouard V."/>
            <person name="Beever R.E."/>
            <person name="Beffa R."/>
            <person name="Benoit I."/>
            <person name="Bouzid O."/>
            <person name="Brault B."/>
            <person name="Chen Z."/>
            <person name="Choquer M."/>
            <person name="Collemare J."/>
            <person name="Cotton P."/>
            <person name="Danchin E.G."/>
            <person name="Da Silva C."/>
            <person name="Gautier A."/>
            <person name="Giraud C."/>
            <person name="Giraud T."/>
            <person name="Gonzalez C."/>
            <person name="Grossetete S."/>
            <person name="Guldener U."/>
            <person name="Henrissat B."/>
            <person name="Howlett B.J."/>
            <person name="Kodira C."/>
            <person name="Kretschmer M."/>
            <person name="Lappartient A."/>
            <person name="Leroch M."/>
            <person name="Levis C."/>
            <person name="Mauceli E."/>
            <person name="Neuveglise C."/>
            <person name="Oeser B."/>
            <person name="Pearson M."/>
            <person name="Poulain J."/>
            <person name="Poussereau N."/>
            <person name="Quesneville H."/>
            <person name="Rascle C."/>
            <person name="Schumacher J."/>
            <person name="Segurens B."/>
            <person name="Sexton A."/>
            <person name="Silva E."/>
            <person name="Sirven C."/>
            <person name="Soanes D.M."/>
            <person name="Talbot N.J."/>
            <person name="Templeton M."/>
            <person name="Yandava C."/>
            <person name="Yarden O."/>
            <person name="Zeng Q."/>
            <person name="Rollins J.A."/>
            <person name="Lebrun M.H."/>
            <person name="Dickman M."/>
        </authorList>
    </citation>
    <scope>NUCLEOTIDE SEQUENCE [LARGE SCALE GENOMIC DNA]</scope>
    <source>
        <strain evidence="12 13">B05.10</strain>
    </source>
</reference>
<keyword evidence="5" id="KW-0472">Membrane</keyword>
<keyword evidence="6 10" id="KW-0732">Signal</keyword>
<evidence type="ECO:0000256" key="2">
    <source>
        <dbReference type="ARBA" id="ARBA00004613"/>
    </source>
</evidence>
<keyword evidence="7" id="KW-1015">Disulfide bond</keyword>
<name>A0A384JPM7_BOTFB</name>
<organism evidence="12 13">
    <name type="scientific">Botryotinia fuckeliana (strain B05.10)</name>
    <name type="common">Noble rot fungus</name>
    <name type="synonym">Botrytis cinerea</name>
    <dbReference type="NCBI Taxonomy" id="332648"/>
    <lineage>
        <taxon>Eukaryota</taxon>
        <taxon>Fungi</taxon>
        <taxon>Dikarya</taxon>
        <taxon>Ascomycota</taxon>
        <taxon>Pezizomycotina</taxon>
        <taxon>Leotiomycetes</taxon>
        <taxon>Helotiales</taxon>
        <taxon>Sclerotiniaceae</taxon>
        <taxon>Botrytis</taxon>
    </lineage>
</organism>
<feature type="signal peptide" evidence="10">
    <location>
        <begin position="1"/>
        <end position="18"/>
    </location>
</feature>
<keyword evidence="5" id="KW-0325">Glycoprotein</keyword>
<keyword evidence="9" id="KW-0349">Heme</keyword>
<keyword evidence="8" id="KW-0449">Lipoprotein</keyword>
<dbReference type="GeneID" id="5433025"/>
<dbReference type="EMBL" id="CP009812">
    <property type="protein sequence ID" value="ATZ52347.1"/>
    <property type="molecule type" value="Genomic_DNA"/>
</dbReference>
<evidence type="ECO:0000256" key="1">
    <source>
        <dbReference type="ARBA" id="ARBA00004589"/>
    </source>
</evidence>
<dbReference type="GO" id="GO:0046872">
    <property type="term" value="F:metal ion binding"/>
    <property type="evidence" value="ECO:0007669"/>
    <property type="project" value="UniProtKB-UniRule"/>
</dbReference>
<evidence type="ECO:0000313" key="13">
    <source>
        <dbReference type="Proteomes" id="UP000001798"/>
    </source>
</evidence>
<comment type="caution">
    <text evidence="9">Lacks conserved residue(s) required for the propagation of feature annotation.</text>
</comment>
<proteinExistence type="inferred from homology"/>
<dbReference type="OrthoDB" id="3767534at2759"/>
<dbReference type="PROSITE" id="PS52012">
    <property type="entry name" value="CFEM"/>
    <property type="match status" value="1"/>
</dbReference>
<evidence type="ECO:0000256" key="7">
    <source>
        <dbReference type="ARBA" id="ARBA00023157"/>
    </source>
</evidence>
<evidence type="ECO:0000256" key="5">
    <source>
        <dbReference type="ARBA" id="ARBA00022622"/>
    </source>
</evidence>
<keyword evidence="5" id="KW-0336">GPI-anchor</keyword>
<feature type="binding site" description="axial binding residue" evidence="9">
    <location>
        <position position="51"/>
    </location>
    <ligand>
        <name>heme</name>
        <dbReference type="ChEBI" id="CHEBI:30413"/>
    </ligand>
    <ligandPart>
        <name>Fe</name>
        <dbReference type="ChEBI" id="CHEBI:18248"/>
    </ligandPart>
</feature>
<evidence type="ECO:0000256" key="4">
    <source>
        <dbReference type="ARBA" id="ARBA00022525"/>
    </source>
</evidence>
<evidence type="ECO:0000259" key="11">
    <source>
        <dbReference type="PROSITE" id="PS52012"/>
    </source>
</evidence>
<feature type="chain" id="PRO_5016649003" description="CFEM domain-containing protein" evidence="10">
    <location>
        <begin position="19"/>
        <end position="96"/>
    </location>
</feature>
<sequence>MKFSYAAIILGAASIVSAQSAACTAAVAAVPACGASCIDTATSKYCSGADDYACECSSDTFSEIENEATDCVVAACGVNVAIEVLDAVSKVCTTCV</sequence>
<evidence type="ECO:0000256" key="10">
    <source>
        <dbReference type="SAM" id="SignalP"/>
    </source>
</evidence>
<evidence type="ECO:0000256" key="6">
    <source>
        <dbReference type="ARBA" id="ARBA00022729"/>
    </source>
</evidence>
<evidence type="ECO:0000313" key="12">
    <source>
        <dbReference type="EMBL" id="ATZ52347.1"/>
    </source>
</evidence>
<keyword evidence="9" id="KW-0408">Iron</keyword>
<dbReference type="GO" id="GO:0098552">
    <property type="term" value="C:side of membrane"/>
    <property type="evidence" value="ECO:0007669"/>
    <property type="project" value="UniProtKB-KW"/>
</dbReference>
<reference evidence="12 13" key="2">
    <citation type="journal article" date="2012" name="Eukaryot. Cell">
        <title>Genome update of Botrytis cinerea strains B05.10 and T4.</title>
        <authorList>
            <person name="Staats M."/>
            <person name="van Kan J.A."/>
        </authorList>
    </citation>
    <scope>NUCLEOTIDE SEQUENCE [LARGE SCALE GENOMIC DNA]</scope>
    <source>
        <strain evidence="12 13">B05.10</strain>
    </source>
</reference>
<dbReference type="GO" id="GO:0005576">
    <property type="term" value="C:extracellular region"/>
    <property type="evidence" value="ECO:0007669"/>
    <property type="project" value="UniProtKB-SubCell"/>
</dbReference>
<comment type="similarity">
    <text evidence="3">Belongs to the RBT5 family.</text>
</comment>
<dbReference type="VEuPathDB" id="FungiDB:Bcin08g00940"/>
<keyword evidence="4" id="KW-0964">Secreted</keyword>
<comment type="subcellular location">
    <subcellularLocation>
        <location evidence="1">Membrane</location>
        <topology evidence="1">Lipid-anchor</topology>
        <topology evidence="1">GPI-anchor</topology>
    </subcellularLocation>
    <subcellularLocation>
        <location evidence="2">Secreted</location>
    </subcellularLocation>
</comment>
<dbReference type="OMA" id="TCGVPCI"/>
<reference evidence="12 13" key="3">
    <citation type="journal article" date="2017" name="Mol. Plant Pathol.">
        <title>A gapless genome sequence of the fungus Botrytis cinerea.</title>
        <authorList>
            <person name="Van Kan J.A."/>
            <person name="Stassen J.H."/>
            <person name="Mosbach A."/>
            <person name="Van Der Lee T.A."/>
            <person name="Faino L."/>
            <person name="Farmer A.D."/>
            <person name="Papasotiriou D.G."/>
            <person name="Zhou S."/>
            <person name="Seidl M.F."/>
            <person name="Cottam E."/>
            <person name="Edel D."/>
            <person name="Hahn M."/>
            <person name="Schwartz D.C."/>
            <person name="Dietrich R.A."/>
            <person name="Widdison S."/>
            <person name="Scalliet G."/>
        </authorList>
    </citation>
    <scope>NUCLEOTIDE SEQUENCE [LARGE SCALE GENOMIC DNA]</scope>
    <source>
        <strain evidence="12 13">B05.10</strain>
    </source>
</reference>
<evidence type="ECO:0000256" key="8">
    <source>
        <dbReference type="ARBA" id="ARBA00023288"/>
    </source>
</evidence>
<keyword evidence="9" id="KW-0479">Metal-binding</keyword>
<accession>A0A384JPM7</accession>
<protein>
    <recommendedName>
        <fullName evidence="11">CFEM domain-containing protein</fullName>
    </recommendedName>
</protein>
<dbReference type="AlphaFoldDB" id="A0A384JPM7"/>
<dbReference type="Pfam" id="PF05730">
    <property type="entry name" value="CFEM"/>
    <property type="match status" value="1"/>
</dbReference>